<organism evidence="1 2">
    <name type="scientific">Caballeronia telluris</name>
    <dbReference type="NCBI Taxonomy" id="326475"/>
    <lineage>
        <taxon>Bacteria</taxon>
        <taxon>Pseudomonadati</taxon>
        <taxon>Pseudomonadota</taxon>
        <taxon>Betaproteobacteria</taxon>
        <taxon>Burkholderiales</taxon>
        <taxon>Burkholderiaceae</taxon>
        <taxon>Caballeronia</taxon>
    </lineage>
</organism>
<accession>A0A158HB24</accession>
<comment type="caution">
    <text evidence="1">The sequence shown here is derived from an EMBL/GenBank/DDBJ whole genome shotgun (WGS) entry which is preliminary data.</text>
</comment>
<proteinExistence type="predicted"/>
<dbReference type="Gene3D" id="3.40.50.1110">
    <property type="entry name" value="SGNH hydrolase"/>
    <property type="match status" value="1"/>
</dbReference>
<dbReference type="Proteomes" id="UP000054717">
    <property type="component" value="Unassembled WGS sequence"/>
</dbReference>
<name>A0A158HB24_9BURK</name>
<protein>
    <recommendedName>
        <fullName evidence="3">SGNH hydrolase-type esterase domain-containing protein</fullName>
    </recommendedName>
</protein>
<reference evidence="1" key="1">
    <citation type="submission" date="2016-01" db="EMBL/GenBank/DDBJ databases">
        <authorList>
            <person name="Peeters Charlotte."/>
        </authorList>
    </citation>
    <scope>NUCLEOTIDE SEQUENCE</scope>
    <source>
        <strain evidence="1">LMG 22936</strain>
    </source>
</reference>
<gene>
    <name evidence="1" type="ORF">AWB66_02129</name>
</gene>
<dbReference type="InterPro" id="IPR036514">
    <property type="entry name" value="SGNH_hydro_sf"/>
</dbReference>
<evidence type="ECO:0000313" key="2">
    <source>
        <dbReference type="Proteomes" id="UP000054717"/>
    </source>
</evidence>
<evidence type="ECO:0008006" key="3">
    <source>
        <dbReference type="Google" id="ProtNLM"/>
    </source>
</evidence>
<sequence length="365" mass="41057">MSEMQKAVIVGSREIGGNHEKSINDYTWRFLAQGDSWFSLGASLAVPPDVLPPNGSVLFWFRLPDSSIIVNSAYPGKTLEKMVDPTWEVHFKRLLSGPFAHEFDAIFLSAGGNDFINAISIDPATTDENLKPRRLLKAKAEWSGQGPARYVDADGWKRFTERLTGYYDTLLEWRDRGDGDGKTPNRGIPIFTHAYDYATPRDAPVFVGPKKFGTWLWEPFNRHQIPPEDHIGLVHFFLDAMHDFQSQLNDALVARGNAVEYPNILAVDFHGALKPAAAATNREDASWENEIHPTSDGYATLAQKFGSEVVSRLRRARIAWSNVRVGRSGQAFIASARSPRERPRRVFLSAENDRRRPAARARIPR</sequence>
<keyword evidence="2" id="KW-1185">Reference proteome</keyword>
<dbReference type="EMBL" id="FCNZ02000006">
    <property type="protein sequence ID" value="SAL41203.1"/>
    <property type="molecule type" value="Genomic_DNA"/>
</dbReference>
<dbReference type="STRING" id="326475.AWB66_02129"/>
<dbReference type="RefSeq" id="WP_087630242.1">
    <property type="nucleotide sequence ID" value="NZ_FCNZ02000006.1"/>
</dbReference>
<dbReference type="AlphaFoldDB" id="A0A158HB24"/>
<dbReference type="SUPFAM" id="SSF52266">
    <property type="entry name" value="SGNH hydrolase"/>
    <property type="match status" value="1"/>
</dbReference>
<dbReference type="GO" id="GO:0016788">
    <property type="term" value="F:hydrolase activity, acting on ester bonds"/>
    <property type="evidence" value="ECO:0007669"/>
    <property type="project" value="UniProtKB-ARBA"/>
</dbReference>
<evidence type="ECO:0000313" key="1">
    <source>
        <dbReference type="EMBL" id="SAL41203.1"/>
    </source>
</evidence>